<comment type="caution">
    <text evidence="1">The sequence shown here is derived from an EMBL/GenBank/DDBJ whole genome shotgun (WGS) entry which is preliminary data.</text>
</comment>
<protein>
    <submittedName>
        <fullName evidence="1">Uncharacterized protein</fullName>
    </submittedName>
</protein>
<organism evidence="1 2">
    <name type="scientific">Actinoplanes campanulatus</name>
    <dbReference type="NCBI Taxonomy" id="113559"/>
    <lineage>
        <taxon>Bacteria</taxon>
        <taxon>Bacillati</taxon>
        <taxon>Actinomycetota</taxon>
        <taxon>Actinomycetes</taxon>
        <taxon>Micromonosporales</taxon>
        <taxon>Micromonosporaceae</taxon>
        <taxon>Actinoplanes</taxon>
    </lineage>
</organism>
<dbReference type="AlphaFoldDB" id="A0A7W5FJC9"/>
<sequence>MQLLAVPFPAFDATCSVNLQHAGGCESWELPEDLDEAGPVMDKVYQRIVDVATPFFAEHGTMAGFTSFMQKEVRNSPANLRFHEKLFYAHLLNDDVPAALNTAETIAAYITGRDDPSPWVLELSDHAARATAAVASDRELVLRAIRENVEHTRTKLRLRDDR</sequence>
<dbReference type="Proteomes" id="UP000590749">
    <property type="component" value="Unassembled WGS sequence"/>
</dbReference>
<proteinExistence type="predicted"/>
<evidence type="ECO:0000313" key="2">
    <source>
        <dbReference type="Proteomes" id="UP000590749"/>
    </source>
</evidence>
<reference evidence="1 2" key="1">
    <citation type="submission" date="2020-08" db="EMBL/GenBank/DDBJ databases">
        <title>Genomic Encyclopedia of Type Strains, Phase III (KMG-III): the genomes of soil and plant-associated and newly described type strains.</title>
        <authorList>
            <person name="Whitman W."/>
        </authorList>
    </citation>
    <scope>NUCLEOTIDE SEQUENCE [LARGE SCALE GENOMIC DNA]</scope>
    <source>
        <strain evidence="1 2">CECT 3287</strain>
    </source>
</reference>
<keyword evidence="2" id="KW-1185">Reference proteome</keyword>
<name>A0A7W5FJC9_9ACTN</name>
<accession>A0A7W5FJC9</accession>
<dbReference type="EMBL" id="JACHXF010000025">
    <property type="protein sequence ID" value="MBB3100375.1"/>
    <property type="molecule type" value="Genomic_DNA"/>
</dbReference>
<gene>
    <name evidence="1" type="ORF">FHR83_008097</name>
</gene>
<evidence type="ECO:0000313" key="1">
    <source>
        <dbReference type="EMBL" id="MBB3100375.1"/>
    </source>
</evidence>
<dbReference type="RefSeq" id="WP_183226431.1">
    <property type="nucleotide sequence ID" value="NZ_BMPW01000010.1"/>
</dbReference>